<dbReference type="Gramene" id="OBART01G14880.1">
    <property type="protein sequence ID" value="OBART01G14880.1"/>
    <property type="gene ID" value="OBART01G14880"/>
</dbReference>
<organism evidence="1">
    <name type="scientific">Oryza barthii</name>
    <dbReference type="NCBI Taxonomy" id="65489"/>
    <lineage>
        <taxon>Eukaryota</taxon>
        <taxon>Viridiplantae</taxon>
        <taxon>Streptophyta</taxon>
        <taxon>Embryophyta</taxon>
        <taxon>Tracheophyta</taxon>
        <taxon>Spermatophyta</taxon>
        <taxon>Magnoliopsida</taxon>
        <taxon>Liliopsida</taxon>
        <taxon>Poales</taxon>
        <taxon>Poaceae</taxon>
        <taxon>BOP clade</taxon>
        <taxon>Oryzoideae</taxon>
        <taxon>Oryzeae</taxon>
        <taxon>Oryzinae</taxon>
        <taxon>Oryza</taxon>
    </lineage>
</organism>
<keyword evidence="2" id="KW-1185">Reference proteome</keyword>
<reference evidence="1" key="1">
    <citation type="journal article" date="2009" name="Rice">
        <title>De Novo Next Generation Sequencing of Plant Genomes.</title>
        <authorList>
            <person name="Rounsley S."/>
            <person name="Marri P.R."/>
            <person name="Yu Y."/>
            <person name="He R."/>
            <person name="Sisneros N."/>
            <person name="Goicoechea J.L."/>
            <person name="Lee S.J."/>
            <person name="Angelova A."/>
            <person name="Kudrna D."/>
            <person name="Luo M."/>
            <person name="Affourtit J."/>
            <person name="Desany B."/>
            <person name="Knight J."/>
            <person name="Niazi F."/>
            <person name="Egholm M."/>
            <person name="Wing R.A."/>
        </authorList>
    </citation>
    <scope>NUCLEOTIDE SEQUENCE [LARGE SCALE GENOMIC DNA]</scope>
    <source>
        <strain evidence="1">cv. IRGC 105608</strain>
    </source>
</reference>
<dbReference type="EnsemblPlants" id="OBART01G14880.1">
    <property type="protein sequence ID" value="OBART01G14880.1"/>
    <property type="gene ID" value="OBART01G14880"/>
</dbReference>
<evidence type="ECO:0000313" key="2">
    <source>
        <dbReference type="Proteomes" id="UP000026960"/>
    </source>
</evidence>
<dbReference type="AlphaFoldDB" id="A0A0D3ENK4"/>
<name>A0A0D3ENK4_9ORYZ</name>
<proteinExistence type="predicted"/>
<dbReference type="HOGENOM" id="CLU_2593538_0_0_1"/>
<dbReference type="PaxDb" id="65489-OBART01G14880.1"/>
<protein>
    <submittedName>
        <fullName evidence="1">Uncharacterized protein</fullName>
    </submittedName>
</protein>
<accession>A0A0D3ENK4</accession>
<dbReference type="Proteomes" id="UP000026960">
    <property type="component" value="Chromosome 1"/>
</dbReference>
<evidence type="ECO:0000313" key="1">
    <source>
        <dbReference type="EnsemblPlants" id="OBART01G14880.1"/>
    </source>
</evidence>
<sequence>MANDSLTHVAAVDATSIAVANAMREAFQLSTRYDADLSTATNIADSAATMASNATRKAYSSPSMTRCCYPCLRRWSLQLP</sequence>
<reference evidence="1" key="2">
    <citation type="submission" date="2015-03" db="UniProtKB">
        <authorList>
            <consortium name="EnsemblPlants"/>
        </authorList>
    </citation>
    <scope>IDENTIFICATION</scope>
</reference>